<accession>A0ABX8SNL0</accession>
<name>A0ABX8SNL0_9ACTN</name>
<dbReference type="PANTHER" id="PTHR11066:SF34">
    <property type="entry name" value="ACYL-COENZYME A THIOESTERASE 8"/>
    <property type="match status" value="1"/>
</dbReference>
<proteinExistence type="predicted"/>
<dbReference type="CDD" id="cd03445">
    <property type="entry name" value="Thioesterase_II_repeat2"/>
    <property type="match status" value="1"/>
</dbReference>
<evidence type="ECO:0000259" key="2">
    <source>
        <dbReference type="Pfam" id="PF13622"/>
    </source>
</evidence>
<keyword evidence="4" id="KW-1185">Reference proteome</keyword>
<organism evidence="3 4">
    <name type="scientific">Tessaracoccus palaemonis</name>
    <dbReference type="NCBI Taxonomy" id="2829499"/>
    <lineage>
        <taxon>Bacteria</taxon>
        <taxon>Bacillati</taxon>
        <taxon>Actinomycetota</taxon>
        <taxon>Actinomycetes</taxon>
        <taxon>Propionibacteriales</taxon>
        <taxon>Propionibacteriaceae</taxon>
        <taxon>Tessaracoccus</taxon>
    </lineage>
</organism>
<dbReference type="EMBL" id="CP079216">
    <property type="protein sequence ID" value="QXT63990.1"/>
    <property type="molecule type" value="Genomic_DNA"/>
</dbReference>
<evidence type="ECO:0000259" key="1">
    <source>
        <dbReference type="Pfam" id="PF02551"/>
    </source>
</evidence>
<reference evidence="3 4" key="1">
    <citation type="submission" date="2021-07" db="EMBL/GenBank/DDBJ databases">
        <title>complete genome sequencing of Tessaracoccus sp.J1M15.</title>
        <authorList>
            <person name="Bae J.-W."/>
            <person name="Kim D.-y."/>
        </authorList>
    </citation>
    <scope>NUCLEOTIDE SEQUENCE [LARGE SCALE GENOMIC DNA]</scope>
    <source>
        <strain evidence="3 4">J1M15</strain>
    </source>
</reference>
<dbReference type="Proteomes" id="UP000824504">
    <property type="component" value="Chromosome"/>
</dbReference>
<feature type="domain" description="Acyl-CoA thioesterase 2 C-terminal" evidence="1">
    <location>
        <begin position="168"/>
        <end position="275"/>
    </location>
</feature>
<dbReference type="Pfam" id="PF02551">
    <property type="entry name" value="Acyl_CoA_thio"/>
    <property type="match status" value="1"/>
</dbReference>
<evidence type="ECO:0000313" key="3">
    <source>
        <dbReference type="EMBL" id="QXT63990.1"/>
    </source>
</evidence>
<dbReference type="Pfam" id="PF13622">
    <property type="entry name" value="4HBT_3"/>
    <property type="match status" value="1"/>
</dbReference>
<dbReference type="PANTHER" id="PTHR11066">
    <property type="entry name" value="ACYL-COA THIOESTERASE"/>
    <property type="match status" value="1"/>
</dbReference>
<dbReference type="InterPro" id="IPR025652">
    <property type="entry name" value="TesB_C"/>
</dbReference>
<protein>
    <submittedName>
        <fullName evidence="3">Acyl-CoA thioesterase II</fullName>
    </submittedName>
</protein>
<feature type="domain" description="Acyl-CoA thioesterase-like N-terminal HotDog" evidence="2">
    <location>
        <begin position="33"/>
        <end position="109"/>
    </location>
</feature>
<dbReference type="CDD" id="cd03444">
    <property type="entry name" value="Thioesterase_II_repeat1"/>
    <property type="match status" value="1"/>
</dbReference>
<dbReference type="RefSeq" id="WP_219083916.1">
    <property type="nucleotide sequence ID" value="NZ_CP079216.1"/>
</dbReference>
<sequence>MPKDVVELLALFDLTQTGDLSFRGPQPRTLLQRLFGGQVLGQTLVAAAHTVPRARHIHSLNAYFLRPGHNDLPLDFEVEELRDGNTFSARRVVTCQGGREIFHMTASFQAPEPGLDHSAVPPTDGVSPPEECPSLREILEGRFGARLTLLQEWESLDVRLASPPDAGRNGGNMRAWVRTREPMPDDPVRHAAVLAYLSDMTLLSVTTIPHEVEFLSPSMQMASIDHAMWFHRPVRVDEWLLYDMISPSASSARGFAMGRLFQGGHAVASCAQEGLIRVLPTTPA</sequence>
<dbReference type="InterPro" id="IPR049449">
    <property type="entry name" value="TesB_ACOT8-like_N"/>
</dbReference>
<gene>
    <name evidence="3" type="ORF">KDB89_05930</name>
</gene>
<dbReference type="InterPro" id="IPR003703">
    <property type="entry name" value="Acyl_CoA_thio"/>
</dbReference>
<evidence type="ECO:0000313" key="4">
    <source>
        <dbReference type="Proteomes" id="UP000824504"/>
    </source>
</evidence>